<evidence type="ECO:0000259" key="1">
    <source>
        <dbReference type="Pfam" id="PF07398"/>
    </source>
</evidence>
<evidence type="ECO:0000259" key="2">
    <source>
        <dbReference type="Pfam" id="PF11716"/>
    </source>
</evidence>
<protein>
    <submittedName>
        <fullName evidence="3">Maleylpyruvate isomerase</fullName>
        <ecNumber evidence="3">5.2.1.4</ecNumber>
    </submittedName>
</protein>
<dbReference type="EMBL" id="JACCCC010000001">
    <property type="protein sequence ID" value="NYE49550.1"/>
    <property type="molecule type" value="Genomic_DNA"/>
</dbReference>
<comment type="caution">
    <text evidence="3">The sequence shown here is derived from an EMBL/GenBank/DDBJ whole genome shotgun (WGS) entry which is preliminary data.</text>
</comment>
<dbReference type="AlphaFoldDB" id="A0A852U6K8"/>
<dbReference type="GO" id="GO:0046872">
    <property type="term" value="F:metal ion binding"/>
    <property type="evidence" value="ECO:0007669"/>
    <property type="project" value="InterPro"/>
</dbReference>
<sequence>MTERERTQIHDWLEQGTELLAEHVAELPDVDFRGPSRLPGWTRAHVIAHLVGNAGALMNMVTWARTGVETRMYASREARDAAIEEGSQDPPEWLRAEFTDSARRLEEALDELPEEALSARLFHPKRGAFPASDLPWLRTVEVWLHLVDLNVGRTCADLPADLVDALLERTCADLTAAGEAPALRLVATDRDAATWTVGEAPAAVEVIGPASDLLGWLTGRDPGARLRTGTDEDLPGLPAWL</sequence>
<reference evidence="3 4" key="1">
    <citation type="submission" date="2020-07" db="EMBL/GenBank/DDBJ databases">
        <title>Sequencing the genomes of 1000 actinobacteria strains.</title>
        <authorList>
            <person name="Klenk H.-P."/>
        </authorList>
    </citation>
    <scope>NUCLEOTIDE SEQUENCE [LARGE SCALE GENOMIC DNA]</scope>
    <source>
        <strain evidence="3 4">CXB654</strain>
    </source>
</reference>
<evidence type="ECO:0000313" key="4">
    <source>
        <dbReference type="Proteomes" id="UP000589036"/>
    </source>
</evidence>
<dbReference type="EC" id="5.2.1.4" evidence="3"/>
<dbReference type="Gene3D" id="3.30.1050.20">
    <property type="match status" value="1"/>
</dbReference>
<dbReference type="Pfam" id="PF07398">
    <property type="entry name" value="MDMPI_C"/>
    <property type="match status" value="1"/>
</dbReference>
<dbReference type="InterPro" id="IPR024344">
    <property type="entry name" value="MDMPI_metal-binding"/>
</dbReference>
<feature type="domain" description="MDMPI C-terminal" evidence="1">
    <location>
        <begin position="157"/>
        <end position="235"/>
    </location>
</feature>
<proteinExistence type="predicted"/>
<accession>A0A852U6K8</accession>
<dbReference type="Pfam" id="PF11716">
    <property type="entry name" value="MDMPI_N"/>
    <property type="match status" value="1"/>
</dbReference>
<organism evidence="3 4">
    <name type="scientific">Spinactinospora alkalitolerans</name>
    <dbReference type="NCBI Taxonomy" id="687207"/>
    <lineage>
        <taxon>Bacteria</taxon>
        <taxon>Bacillati</taxon>
        <taxon>Actinomycetota</taxon>
        <taxon>Actinomycetes</taxon>
        <taxon>Streptosporangiales</taxon>
        <taxon>Nocardiopsidaceae</taxon>
        <taxon>Spinactinospora</taxon>
    </lineage>
</organism>
<feature type="domain" description="Mycothiol-dependent maleylpyruvate isomerase metal-binding" evidence="2">
    <location>
        <begin position="14"/>
        <end position="149"/>
    </location>
</feature>
<dbReference type="RefSeq" id="WP_179645194.1">
    <property type="nucleotide sequence ID" value="NZ_BAAAYY010000046.1"/>
</dbReference>
<dbReference type="SUPFAM" id="SSF109854">
    <property type="entry name" value="DinB/YfiT-like putative metalloenzymes"/>
    <property type="match status" value="1"/>
</dbReference>
<keyword evidence="4" id="KW-1185">Reference proteome</keyword>
<name>A0A852U6K8_9ACTN</name>
<dbReference type="NCBIfam" id="TIGR03083">
    <property type="entry name" value="maleylpyruvate isomerase family mycothiol-dependent enzyme"/>
    <property type="match status" value="1"/>
</dbReference>
<keyword evidence="3" id="KW-0413">Isomerase</keyword>
<dbReference type="Gene3D" id="1.20.120.450">
    <property type="entry name" value="dinb family like domain"/>
    <property type="match status" value="1"/>
</dbReference>
<dbReference type="InterPro" id="IPR010872">
    <property type="entry name" value="MDMPI_C-term_domain"/>
</dbReference>
<dbReference type="GO" id="GO:0050077">
    <property type="term" value="F:maleylpyruvate isomerase activity"/>
    <property type="evidence" value="ECO:0007669"/>
    <property type="project" value="UniProtKB-EC"/>
</dbReference>
<evidence type="ECO:0000313" key="3">
    <source>
        <dbReference type="EMBL" id="NYE49550.1"/>
    </source>
</evidence>
<dbReference type="InterPro" id="IPR034660">
    <property type="entry name" value="DinB/YfiT-like"/>
</dbReference>
<gene>
    <name evidence="3" type="ORF">HDA32_004670</name>
</gene>
<dbReference type="InterPro" id="IPR017517">
    <property type="entry name" value="Maleyloyr_isom"/>
</dbReference>
<keyword evidence="3" id="KW-0670">Pyruvate</keyword>
<dbReference type="InterPro" id="IPR036527">
    <property type="entry name" value="SCP2_sterol-bd_dom_sf"/>
</dbReference>
<dbReference type="Proteomes" id="UP000589036">
    <property type="component" value="Unassembled WGS sequence"/>
</dbReference>
<dbReference type="SUPFAM" id="SSF55718">
    <property type="entry name" value="SCP-like"/>
    <property type="match status" value="1"/>
</dbReference>